<keyword evidence="1" id="KW-0472">Membrane</keyword>
<dbReference type="Pfam" id="PF02557">
    <property type="entry name" value="VanY"/>
    <property type="match status" value="1"/>
</dbReference>
<dbReference type="InterPro" id="IPR003709">
    <property type="entry name" value="VanY-like_core_dom"/>
</dbReference>
<keyword evidence="1" id="KW-0812">Transmembrane</keyword>
<feature type="transmembrane region" description="Helical" evidence="1">
    <location>
        <begin position="23"/>
        <end position="44"/>
    </location>
</feature>
<organism evidence="3 4">
    <name type="scientific">Holdemania filiformis</name>
    <dbReference type="NCBI Taxonomy" id="61171"/>
    <lineage>
        <taxon>Bacteria</taxon>
        <taxon>Bacillati</taxon>
        <taxon>Bacillota</taxon>
        <taxon>Erysipelotrichia</taxon>
        <taxon>Erysipelotrichales</taxon>
        <taxon>Erysipelotrichaceae</taxon>
        <taxon>Holdemania</taxon>
    </lineage>
</organism>
<evidence type="ECO:0000256" key="1">
    <source>
        <dbReference type="SAM" id="Phobius"/>
    </source>
</evidence>
<evidence type="ECO:0000259" key="2">
    <source>
        <dbReference type="Pfam" id="PF02557"/>
    </source>
</evidence>
<feature type="domain" description="D-alanyl-D-alanine carboxypeptidase-like core" evidence="2">
    <location>
        <begin position="225"/>
        <end position="350"/>
    </location>
</feature>
<dbReference type="CDD" id="cd14852">
    <property type="entry name" value="LD-carboxypeptidase"/>
    <property type="match status" value="1"/>
</dbReference>
<keyword evidence="4" id="KW-1185">Reference proteome</keyword>
<evidence type="ECO:0000313" key="3">
    <source>
        <dbReference type="EMBL" id="RGR75084.1"/>
    </source>
</evidence>
<keyword evidence="3" id="KW-0645">Protease</keyword>
<dbReference type="GO" id="GO:0006508">
    <property type="term" value="P:proteolysis"/>
    <property type="evidence" value="ECO:0007669"/>
    <property type="project" value="InterPro"/>
</dbReference>
<dbReference type="Gene3D" id="3.30.1380.10">
    <property type="match status" value="1"/>
</dbReference>
<dbReference type="AlphaFoldDB" id="A0A412G3P1"/>
<dbReference type="PANTHER" id="PTHR34385:SF1">
    <property type="entry name" value="PEPTIDOGLYCAN L-ALANYL-D-GLUTAMATE ENDOPEPTIDASE CWLK"/>
    <property type="match status" value="1"/>
</dbReference>
<reference evidence="3 4" key="1">
    <citation type="submission" date="2018-08" db="EMBL/GenBank/DDBJ databases">
        <title>A genome reference for cultivated species of the human gut microbiota.</title>
        <authorList>
            <person name="Zou Y."/>
            <person name="Xue W."/>
            <person name="Luo G."/>
        </authorList>
    </citation>
    <scope>NUCLEOTIDE SEQUENCE [LARGE SCALE GENOMIC DNA]</scope>
    <source>
        <strain evidence="3 4">AF24-29</strain>
    </source>
</reference>
<keyword evidence="1" id="KW-1133">Transmembrane helix</keyword>
<evidence type="ECO:0000313" key="4">
    <source>
        <dbReference type="Proteomes" id="UP000284178"/>
    </source>
</evidence>
<dbReference type="GeneID" id="83015080"/>
<dbReference type="RefSeq" id="WP_117894576.1">
    <property type="nucleotide sequence ID" value="NZ_CABJCV010000006.1"/>
</dbReference>
<proteinExistence type="predicted"/>
<dbReference type="InterPro" id="IPR009045">
    <property type="entry name" value="Zn_M74/Hedgehog-like"/>
</dbReference>
<dbReference type="InterPro" id="IPR052179">
    <property type="entry name" value="DD-CPase-like"/>
</dbReference>
<keyword evidence="3" id="KW-0121">Carboxypeptidase</keyword>
<protein>
    <submittedName>
        <fullName evidence="3">D-alanyl-D-alanine carboxypeptidase family protein</fullName>
    </submittedName>
</protein>
<dbReference type="SUPFAM" id="SSF55166">
    <property type="entry name" value="Hedgehog/DD-peptidase"/>
    <property type="match status" value="1"/>
</dbReference>
<dbReference type="GO" id="GO:0004180">
    <property type="term" value="F:carboxypeptidase activity"/>
    <property type="evidence" value="ECO:0007669"/>
    <property type="project" value="UniProtKB-KW"/>
</dbReference>
<sequence length="373" mass="43022">MATKVPVKKRKVKRRRRRRIRKSVLFGLIGIAAAIVLVFVLTTIPKITTDNKLKGLGYSKESIAMIKRQKLTKTILSDKLYSDNLNAALASENFNKDYLRLYLVTDSLSEDDTRLYDRLRARNYPEDSCLKLFEKLNFWEITPLLVFDYVSDVDAYIQDCTDHRDVNSENHFELSGNYVHWYDSTSASDAKDVSMIVNKRYYLGENYAPDDLVPLSLTYAAKDCYLRQEAADAMAAMCDELNAGGKPKMYASSSYRDYQYQVNLYNGYVNSKGQEWADSISARPGFSEHQTGLTVDMAATGAQLSKFADTEAFQWMQQNAHRFGWILRYPEGKETITGYNYEAWHYRYLGVELATKVHDSGLTYDEYYELYLR</sequence>
<dbReference type="PANTHER" id="PTHR34385">
    <property type="entry name" value="D-ALANYL-D-ALANINE CARBOXYPEPTIDASE"/>
    <property type="match status" value="1"/>
</dbReference>
<name>A0A412G3P1_9FIRM</name>
<dbReference type="EMBL" id="QRUP01000006">
    <property type="protein sequence ID" value="RGR75084.1"/>
    <property type="molecule type" value="Genomic_DNA"/>
</dbReference>
<dbReference type="InterPro" id="IPR058193">
    <property type="entry name" value="VanY/YodJ_core_dom"/>
</dbReference>
<gene>
    <name evidence="3" type="ORF">DWY25_06635</name>
</gene>
<accession>A0A412G3P1</accession>
<comment type="caution">
    <text evidence="3">The sequence shown here is derived from an EMBL/GenBank/DDBJ whole genome shotgun (WGS) entry which is preliminary data.</text>
</comment>
<keyword evidence="3" id="KW-0378">Hydrolase</keyword>
<dbReference type="Proteomes" id="UP000284178">
    <property type="component" value="Unassembled WGS sequence"/>
</dbReference>